<evidence type="ECO:0000313" key="18">
    <source>
        <dbReference type="RefSeq" id="XP_028381021.2"/>
    </source>
</evidence>
<evidence type="ECO:0000256" key="11">
    <source>
        <dbReference type="ARBA" id="ARBA00023224"/>
    </source>
</evidence>
<evidence type="ECO:0000256" key="8">
    <source>
        <dbReference type="ARBA" id="ARBA00023136"/>
    </source>
</evidence>
<feature type="compositionally biased region" description="Basic and acidic residues" evidence="15">
    <location>
        <begin position="17"/>
        <end position="27"/>
    </location>
</feature>
<dbReference type="Proteomes" id="UP000504628">
    <property type="component" value="Chromosome 10"/>
</dbReference>
<dbReference type="GeneID" id="114507353"/>
<keyword evidence="6 16" id="KW-1133">Transmembrane helix</keyword>
<evidence type="ECO:0000256" key="16">
    <source>
        <dbReference type="SAM" id="Phobius"/>
    </source>
</evidence>
<dbReference type="AlphaFoldDB" id="A0A6J2MNG5"/>
<feature type="transmembrane region" description="Helical" evidence="16">
    <location>
        <begin position="158"/>
        <end position="178"/>
    </location>
</feature>
<dbReference type="PANTHER" id="PTHR11394">
    <property type="entry name" value="TASTE RECEPTOR TYPE 2"/>
    <property type="match status" value="1"/>
</dbReference>
<evidence type="ECO:0000256" key="3">
    <source>
        <dbReference type="ARBA" id="ARBA00022480"/>
    </source>
</evidence>
<dbReference type="CDD" id="cd13950">
    <property type="entry name" value="7tm_TAS2R"/>
    <property type="match status" value="1"/>
</dbReference>
<dbReference type="SUPFAM" id="SSF81321">
    <property type="entry name" value="Family A G protein-coupled receptor-like"/>
    <property type="match status" value="1"/>
</dbReference>
<dbReference type="FunFam" id="1.20.1070.10:FF:000055">
    <property type="entry name" value="Taste receptor type 2"/>
    <property type="match status" value="1"/>
</dbReference>
<feature type="transmembrane region" description="Helical" evidence="16">
    <location>
        <begin position="249"/>
        <end position="267"/>
    </location>
</feature>
<feature type="transmembrane region" description="Helical" evidence="16">
    <location>
        <begin position="116"/>
        <end position="137"/>
    </location>
</feature>
<keyword evidence="3 14" id="KW-0919">Taste</keyword>
<organism evidence="17 18">
    <name type="scientific">Phyllostomus discolor</name>
    <name type="common">pale spear-nosed bat</name>
    <dbReference type="NCBI Taxonomy" id="89673"/>
    <lineage>
        <taxon>Eukaryota</taxon>
        <taxon>Metazoa</taxon>
        <taxon>Chordata</taxon>
        <taxon>Craniata</taxon>
        <taxon>Vertebrata</taxon>
        <taxon>Euteleostomi</taxon>
        <taxon>Mammalia</taxon>
        <taxon>Eutheria</taxon>
        <taxon>Laurasiatheria</taxon>
        <taxon>Chiroptera</taxon>
        <taxon>Yangochiroptera</taxon>
        <taxon>Phyllostomidae</taxon>
        <taxon>Phyllostominae</taxon>
        <taxon>Phyllostomus</taxon>
    </lineage>
</organism>
<dbReference type="GO" id="GO:0033038">
    <property type="term" value="F:bitter taste receptor activity"/>
    <property type="evidence" value="ECO:0007669"/>
    <property type="project" value="InterPro"/>
</dbReference>
<keyword evidence="9 14" id="KW-0675">Receptor</keyword>
<evidence type="ECO:0000256" key="10">
    <source>
        <dbReference type="ARBA" id="ARBA00023180"/>
    </source>
</evidence>
<evidence type="ECO:0000256" key="4">
    <source>
        <dbReference type="ARBA" id="ARBA00022606"/>
    </source>
</evidence>
<comment type="similarity">
    <text evidence="2 13">Belongs to the G-protein coupled receptor T2R family.</text>
</comment>
<dbReference type="GO" id="GO:0016020">
    <property type="term" value="C:membrane"/>
    <property type="evidence" value="ECO:0007669"/>
    <property type="project" value="UniProtKB-SubCell"/>
</dbReference>
<evidence type="ECO:0000256" key="15">
    <source>
        <dbReference type="SAM" id="MobiDB-lite"/>
    </source>
</evidence>
<keyword evidence="10" id="KW-0325">Glycoprotein</keyword>
<gene>
    <name evidence="18" type="primary">TAS2R5</name>
</gene>
<feature type="transmembrane region" description="Helical" evidence="16">
    <location>
        <begin position="211"/>
        <end position="229"/>
    </location>
</feature>
<evidence type="ECO:0000256" key="7">
    <source>
        <dbReference type="ARBA" id="ARBA00023040"/>
    </source>
</evidence>
<feature type="transmembrane region" description="Helical" evidence="16">
    <location>
        <begin position="287"/>
        <end position="308"/>
    </location>
</feature>
<proteinExistence type="inferred from homology"/>
<feature type="transmembrane region" description="Helical" evidence="16">
    <location>
        <begin position="41"/>
        <end position="65"/>
    </location>
</feature>
<evidence type="ECO:0000256" key="9">
    <source>
        <dbReference type="ARBA" id="ARBA00023170"/>
    </source>
</evidence>
<protein>
    <recommendedName>
        <fullName evidence="14">Taste receptor type 2</fullName>
    </recommendedName>
</protein>
<keyword evidence="5 14" id="KW-0812">Transmembrane</keyword>
<comment type="function">
    <text evidence="12">Receptor that may play a role in the perception of bitterness and is gustducin-linked. May play a role in sensing the chemical composition of the gastrointestinal content. The activity of this receptor may stimulate alpha gustducin, mediate PLC-beta-2 activation and lead to the gating of TRPM5.</text>
</comment>
<dbReference type="PANTHER" id="PTHR11394:SF8">
    <property type="entry name" value="TASTE RECEPTOR TYPE 2 MEMBER 5"/>
    <property type="match status" value="1"/>
</dbReference>
<reference evidence="18" key="1">
    <citation type="submission" date="2025-08" db="UniProtKB">
        <authorList>
            <consortium name="RefSeq"/>
        </authorList>
    </citation>
    <scope>IDENTIFICATION</scope>
    <source>
        <tissue evidence="18">Muscle</tissue>
    </source>
</reference>
<evidence type="ECO:0000256" key="13">
    <source>
        <dbReference type="RuleBase" id="RU004423"/>
    </source>
</evidence>
<evidence type="ECO:0000256" key="14">
    <source>
        <dbReference type="RuleBase" id="RU004424"/>
    </source>
</evidence>
<feature type="region of interest" description="Disordered" evidence="15">
    <location>
        <begin position="1"/>
        <end position="29"/>
    </location>
</feature>
<evidence type="ECO:0000256" key="1">
    <source>
        <dbReference type="ARBA" id="ARBA00004141"/>
    </source>
</evidence>
<name>A0A6J2MNG5_9CHIR</name>
<dbReference type="GO" id="GO:0004930">
    <property type="term" value="F:G protein-coupled receptor activity"/>
    <property type="evidence" value="ECO:0007669"/>
    <property type="project" value="UniProtKB-KW"/>
</dbReference>
<dbReference type="Gene3D" id="1.20.1070.10">
    <property type="entry name" value="Rhodopsin 7-helix transmembrane proteins"/>
    <property type="match status" value="1"/>
</dbReference>
<keyword evidence="4 14" id="KW-0716">Sensory transduction</keyword>
<comment type="subcellular location">
    <subcellularLocation>
        <location evidence="1 14">Membrane</location>
        <topology evidence="1 14">Multi-pass membrane protein</topology>
    </subcellularLocation>
</comment>
<evidence type="ECO:0000256" key="12">
    <source>
        <dbReference type="ARBA" id="ARBA00024847"/>
    </source>
</evidence>
<dbReference type="InterPro" id="IPR007960">
    <property type="entry name" value="TAS2R"/>
</dbReference>
<keyword evidence="11 14" id="KW-0807">Transducer</keyword>
<dbReference type="KEGG" id="pdic:114507353"/>
<keyword evidence="17" id="KW-1185">Reference proteome</keyword>
<evidence type="ECO:0000256" key="6">
    <source>
        <dbReference type="ARBA" id="ARBA00022989"/>
    </source>
</evidence>
<dbReference type="OrthoDB" id="8876749at2759"/>
<dbReference type="CTD" id="54429"/>
<keyword evidence="8 14" id="KW-0472">Membrane</keyword>
<dbReference type="InParanoid" id="A0A6J2MNG5"/>
<keyword evidence="7 14" id="KW-0297">G-protein coupled receptor</keyword>
<accession>A0A6J2MNG5</accession>
<evidence type="ECO:0000256" key="5">
    <source>
        <dbReference type="ARBA" id="ARBA00022692"/>
    </source>
</evidence>
<dbReference type="RefSeq" id="XP_028381021.2">
    <property type="nucleotide sequence ID" value="XM_028525220.2"/>
</dbReference>
<evidence type="ECO:0000256" key="2">
    <source>
        <dbReference type="ARBA" id="ARBA00007376"/>
    </source>
</evidence>
<dbReference type="Pfam" id="PF05296">
    <property type="entry name" value="TAS2R"/>
    <property type="match status" value="1"/>
</dbReference>
<sequence>MPRGPEAPPGAAGIPQHEGRALPETTEKAPSPAMLTATLGLLMLVAMAEFLIGLVGNGVLVVWSLQEWVRKSKALSYHLIVLGLAGCRFLLQCLIMVDLILWPFFQNNHGLRSLSLFWAVVSQASLWFATFLSVFYCKKIVTFEHRVYLWLKRRAYCLSGWCLVGGLLTNGLLAAHIGSEFYSRSQRNSSILDQISSWHYQRVLRLNSGSALPFALFLLSSGMLIVSLYRHHRRMKVHTAGRSDARAKAHIAVLKSLVCFLILYVVYFAASPYSITAKVPPADLVTVFVSETLMAASPSLHSVILILGNPSAKEACRRALWKAARAWRL</sequence>
<evidence type="ECO:0000313" key="17">
    <source>
        <dbReference type="Proteomes" id="UP000504628"/>
    </source>
</evidence>
<feature type="transmembrane region" description="Helical" evidence="16">
    <location>
        <begin position="77"/>
        <end position="104"/>
    </location>
</feature>